<evidence type="ECO:0000313" key="3">
    <source>
        <dbReference type="Proteomes" id="UP000037505"/>
    </source>
</evidence>
<reference evidence="2 3" key="1">
    <citation type="submission" date="2014-06" db="EMBL/GenBank/DDBJ databases">
        <title>The Genome of the Aflatoxigenic Filamentous Fungus Aspergillus nomius.</title>
        <authorList>
            <person name="Moore M.G."/>
            <person name="Shannon B.M."/>
            <person name="Brian M.M."/>
        </authorList>
    </citation>
    <scope>NUCLEOTIDE SEQUENCE [LARGE SCALE GENOMIC DNA]</scope>
    <source>
        <strain evidence="2 3">NRRL 13137</strain>
    </source>
</reference>
<keyword evidence="1" id="KW-0732">Signal</keyword>
<feature type="non-terminal residue" evidence="2">
    <location>
        <position position="1"/>
    </location>
</feature>
<name>A0A0L1J0M8_ASPN3</name>
<protein>
    <submittedName>
        <fullName evidence="2">Uncharacterized protein</fullName>
    </submittedName>
</protein>
<dbReference type="AlphaFoldDB" id="A0A0L1J0M8"/>
<accession>A0A0L1J0M8</accession>
<dbReference type="Proteomes" id="UP000037505">
    <property type="component" value="Unassembled WGS sequence"/>
</dbReference>
<gene>
    <name evidence="2" type="ORF">ANOM_005973</name>
</gene>
<dbReference type="RefSeq" id="XP_015406289.1">
    <property type="nucleotide sequence ID" value="XM_015551230.1"/>
</dbReference>
<dbReference type="GeneID" id="26807777"/>
<comment type="caution">
    <text evidence="2">The sequence shown here is derived from an EMBL/GenBank/DDBJ whole genome shotgun (WGS) entry which is preliminary data.</text>
</comment>
<sequence>LLYSGILLRCISLWVCILAFKAVQSGSINVFNIPFLGSDHLCNHLSTEIFHPSHIISSNSVTTPRTTYIDNE</sequence>
<evidence type="ECO:0000313" key="2">
    <source>
        <dbReference type="EMBL" id="KNG85366.1"/>
    </source>
</evidence>
<proteinExistence type="predicted"/>
<feature type="signal peptide" evidence="1">
    <location>
        <begin position="1"/>
        <end position="25"/>
    </location>
</feature>
<organism evidence="2 3">
    <name type="scientific">Aspergillus nomiae NRRL (strain ATCC 15546 / NRRL 13137 / CBS 260.88 / M93)</name>
    <dbReference type="NCBI Taxonomy" id="1509407"/>
    <lineage>
        <taxon>Eukaryota</taxon>
        <taxon>Fungi</taxon>
        <taxon>Dikarya</taxon>
        <taxon>Ascomycota</taxon>
        <taxon>Pezizomycotina</taxon>
        <taxon>Eurotiomycetes</taxon>
        <taxon>Eurotiomycetidae</taxon>
        <taxon>Eurotiales</taxon>
        <taxon>Aspergillaceae</taxon>
        <taxon>Aspergillus</taxon>
        <taxon>Aspergillus subgen. Circumdati</taxon>
    </lineage>
</organism>
<dbReference type="EMBL" id="JNOM01000160">
    <property type="protein sequence ID" value="KNG85366.1"/>
    <property type="molecule type" value="Genomic_DNA"/>
</dbReference>
<keyword evidence="3" id="KW-1185">Reference proteome</keyword>
<feature type="non-terminal residue" evidence="2">
    <location>
        <position position="72"/>
    </location>
</feature>
<evidence type="ECO:0000256" key="1">
    <source>
        <dbReference type="SAM" id="SignalP"/>
    </source>
</evidence>
<feature type="chain" id="PRO_5005553230" evidence="1">
    <location>
        <begin position="26"/>
        <end position="72"/>
    </location>
</feature>